<reference evidence="2 3" key="1">
    <citation type="submission" date="2019-09" db="EMBL/GenBank/DDBJ databases">
        <title>Draft genome sequencing and comparative genomics of hatchery-associated Vibrios.</title>
        <authorList>
            <person name="Kehlet-Delgado H."/>
            <person name="Mueller R.S."/>
        </authorList>
    </citation>
    <scope>NUCLEOTIDE SEQUENCE [LARGE SCALE GENOMIC DNA]</scope>
    <source>
        <strain evidence="2 3">081416A</strain>
    </source>
</reference>
<accession>A0A7Y4B806</accession>
<organism evidence="2 3">
    <name type="scientific">Vibrio alginolyticus</name>
    <dbReference type="NCBI Taxonomy" id="663"/>
    <lineage>
        <taxon>Bacteria</taxon>
        <taxon>Pseudomonadati</taxon>
        <taxon>Pseudomonadota</taxon>
        <taxon>Gammaproteobacteria</taxon>
        <taxon>Vibrionales</taxon>
        <taxon>Vibrionaceae</taxon>
        <taxon>Vibrio</taxon>
    </lineage>
</organism>
<protein>
    <submittedName>
        <fullName evidence="2">DUF3265 domain-containing protein</fullName>
    </submittedName>
</protein>
<evidence type="ECO:0000313" key="3">
    <source>
        <dbReference type="Proteomes" id="UP000532247"/>
    </source>
</evidence>
<name>A0A7Y4B806_VIBAL</name>
<dbReference type="EMBL" id="VTYF01000045">
    <property type="protein sequence ID" value="NOI12225.1"/>
    <property type="molecule type" value="Genomic_DNA"/>
</dbReference>
<proteinExistence type="predicted"/>
<keyword evidence="1" id="KW-1133">Transmembrane helix</keyword>
<sequence length="42" mass="4658">MSCTKNITNCLRVIRNAWHFCYALCLVFKVLCGGIGIALLTP</sequence>
<gene>
    <name evidence="2" type="ORF">F0254_25940</name>
</gene>
<dbReference type="AntiFam" id="ANF00277">
    <property type="entry name" value="Spurious ORF (formerly Pfam entry PF11665)"/>
</dbReference>
<keyword evidence="1" id="KW-0812">Transmembrane</keyword>
<evidence type="ECO:0000256" key="1">
    <source>
        <dbReference type="SAM" id="Phobius"/>
    </source>
</evidence>
<keyword evidence="1" id="KW-0472">Membrane</keyword>
<dbReference type="AlphaFoldDB" id="A0A7Y4B806"/>
<dbReference type="Proteomes" id="UP000532247">
    <property type="component" value="Unassembled WGS sequence"/>
</dbReference>
<evidence type="ECO:0000313" key="2">
    <source>
        <dbReference type="EMBL" id="NOI12225.1"/>
    </source>
</evidence>
<feature type="transmembrane region" description="Helical" evidence="1">
    <location>
        <begin position="20"/>
        <end position="40"/>
    </location>
</feature>
<comment type="caution">
    <text evidence="2">The sequence shown here is derived from an EMBL/GenBank/DDBJ whole genome shotgun (WGS) entry which is preliminary data.</text>
</comment>